<feature type="domain" description="Sigma-54 factor interaction" evidence="6">
    <location>
        <begin position="143"/>
        <end position="372"/>
    </location>
</feature>
<dbReference type="Gene3D" id="1.10.10.60">
    <property type="entry name" value="Homeodomain-like"/>
    <property type="match status" value="1"/>
</dbReference>
<evidence type="ECO:0000259" key="6">
    <source>
        <dbReference type="PROSITE" id="PS50045"/>
    </source>
</evidence>
<dbReference type="InterPro" id="IPR025944">
    <property type="entry name" value="Sigma_54_int_dom_CS"/>
</dbReference>
<evidence type="ECO:0000313" key="8">
    <source>
        <dbReference type="Proteomes" id="UP000653056"/>
    </source>
</evidence>
<dbReference type="CDD" id="cd00009">
    <property type="entry name" value="AAA"/>
    <property type="match status" value="1"/>
</dbReference>
<keyword evidence="4" id="KW-0238">DNA-binding</keyword>
<dbReference type="InterPro" id="IPR025943">
    <property type="entry name" value="Sigma_54_int_dom_ATP-bd_2"/>
</dbReference>
<dbReference type="Proteomes" id="UP000653056">
    <property type="component" value="Unassembled WGS sequence"/>
</dbReference>
<keyword evidence="3" id="KW-0805">Transcription regulation</keyword>
<reference evidence="8" key="1">
    <citation type="journal article" date="2019" name="Int. J. Syst. Evol. Microbiol.">
        <title>The Global Catalogue of Microorganisms (GCM) 10K type strain sequencing project: providing services to taxonomists for standard genome sequencing and annotation.</title>
        <authorList>
            <consortium name="The Broad Institute Genomics Platform"/>
            <consortium name="The Broad Institute Genome Sequencing Center for Infectious Disease"/>
            <person name="Wu L."/>
            <person name="Ma J."/>
        </authorList>
    </citation>
    <scope>NUCLEOTIDE SEQUENCE [LARGE SCALE GENOMIC DNA]</scope>
    <source>
        <strain evidence="8">KCTC 22228</strain>
    </source>
</reference>
<organism evidence="7 8">
    <name type="scientific">Litchfieldella qijiaojingensis</name>
    <dbReference type="NCBI Taxonomy" id="980347"/>
    <lineage>
        <taxon>Bacteria</taxon>
        <taxon>Pseudomonadati</taxon>
        <taxon>Pseudomonadota</taxon>
        <taxon>Gammaproteobacteria</taxon>
        <taxon>Oceanospirillales</taxon>
        <taxon>Halomonadaceae</taxon>
        <taxon>Litchfieldella</taxon>
    </lineage>
</organism>
<comment type="caution">
    <text evidence="7">The sequence shown here is derived from an EMBL/GenBank/DDBJ whole genome shotgun (WGS) entry which is preliminary data.</text>
</comment>
<dbReference type="PANTHER" id="PTHR32071:SF120">
    <property type="entry name" value="TRANSCRIPTIONAL REGULATOR-RELATED"/>
    <property type="match status" value="1"/>
</dbReference>
<dbReference type="PANTHER" id="PTHR32071">
    <property type="entry name" value="TRANSCRIPTIONAL REGULATORY PROTEIN"/>
    <property type="match status" value="1"/>
</dbReference>
<dbReference type="PROSITE" id="PS00688">
    <property type="entry name" value="SIGMA54_INTERACT_3"/>
    <property type="match status" value="1"/>
</dbReference>
<dbReference type="Pfam" id="PF02954">
    <property type="entry name" value="HTH_8"/>
    <property type="match status" value="1"/>
</dbReference>
<dbReference type="SUPFAM" id="SSF46689">
    <property type="entry name" value="Homeodomain-like"/>
    <property type="match status" value="1"/>
</dbReference>
<evidence type="ECO:0000256" key="5">
    <source>
        <dbReference type="ARBA" id="ARBA00023163"/>
    </source>
</evidence>
<dbReference type="Gene3D" id="3.40.50.300">
    <property type="entry name" value="P-loop containing nucleotide triphosphate hydrolases"/>
    <property type="match status" value="1"/>
</dbReference>
<dbReference type="InterPro" id="IPR045343">
    <property type="entry name" value="VpsR"/>
</dbReference>
<dbReference type="InterPro" id="IPR002078">
    <property type="entry name" value="Sigma_54_int"/>
</dbReference>
<dbReference type="SUPFAM" id="SSF52172">
    <property type="entry name" value="CheY-like"/>
    <property type="match status" value="1"/>
</dbReference>
<evidence type="ECO:0000256" key="3">
    <source>
        <dbReference type="ARBA" id="ARBA00023015"/>
    </source>
</evidence>
<name>A0ABQ2YHA6_9GAMM</name>
<accession>A0ABQ2YHA6</accession>
<dbReference type="SUPFAM" id="SSF52540">
    <property type="entry name" value="P-loop containing nucleoside triphosphate hydrolases"/>
    <property type="match status" value="1"/>
</dbReference>
<dbReference type="SMART" id="SM00382">
    <property type="entry name" value="AAA"/>
    <property type="match status" value="1"/>
</dbReference>
<dbReference type="InterPro" id="IPR002197">
    <property type="entry name" value="HTH_Fis"/>
</dbReference>
<dbReference type="Gene3D" id="1.10.8.60">
    <property type="match status" value="1"/>
</dbReference>
<dbReference type="InterPro" id="IPR009057">
    <property type="entry name" value="Homeodomain-like_sf"/>
</dbReference>
<dbReference type="InterPro" id="IPR058031">
    <property type="entry name" value="AAA_lid_NorR"/>
</dbReference>
<evidence type="ECO:0000313" key="7">
    <source>
        <dbReference type="EMBL" id="GGX83659.1"/>
    </source>
</evidence>
<keyword evidence="2" id="KW-0067">ATP-binding</keyword>
<dbReference type="InterPro" id="IPR027417">
    <property type="entry name" value="P-loop_NTPase"/>
</dbReference>
<evidence type="ECO:0000256" key="4">
    <source>
        <dbReference type="ARBA" id="ARBA00023125"/>
    </source>
</evidence>
<dbReference type="Pfam" id="PF20161">
    <property type="entry name" value="VpsR"/>
    <property type="match status" value="1"/>
</dbReference>
<evidence type="ECO:0000256" key="2">
    <source>
        <dbReference type="ARBA" id="ARBA00022840"/>
    </source>
</evidence>
<evidence type="ECO:0000256" key="1">
    <source>
        <dbReference type="ARBA" id="ARBA00022741"/>
    </source>
</evidence>
<dbReference type="InterPro" id="IPR011006">
    <property type="entry name" value="CheY-like_superfamily"/>
</dbReference>
<sequence>MEKSKRLLLIDESKSDRHGIRKQMAMCGWEMRHVMTIEDANQLLVKERFEVGLISLPLDIAPLQSALESLVDCHDIEWVAIIERNYLMHDGVRKALSQLFYAYHLVPVDYRQLDCLLHHAMNMAHLSNHTFLMSKVVTHDHEMVSETPCMQKLFENIRKVATVDAPIYISGESGTGKELAARAIHQYSRRTEGPFIAVNCGALPSELIHTELFGHEKGAFTDANRRKVGRIEAASGGTLFLDEIGDLPVDIQVTLLRLLESYQIRRLSGMDEIRVDIKVIVATHVDLEKAIDEGRFREDLYHRLNVLRIHMPPLRERPKDIELLANLFFQKFSKDKSEKLQGFSQEALECMKNYKWPGNVRELINRVRRAMVMCDNKYITPEDLQLETHCTFDNVITLEQARDLAEKRALQTALIRNNNKILHAAKELGVSRVTLYRLIDKHGINRDEILYGKNQPDNPMNKRA</sequence>
<keyword evidence="5" id="KW-0804">Transcription</keyword>
<dbReference type="InterPro" id="IPR003593">
    <property type="entry name" value="AAA+_ATPase"/>
</dbReference>
<dbReference type="EMBL" id="BMXS01000003">
    <property type="protein sequence ID" value="GGX83659.1"/>
    <property type="molecule type" value="Genomic_DNA"/>
</dbReference>
<dbReference type="PROSITE" id="PS50045">
    <property type="entry name" value="SIGMA54_INTERACT_4"/>
    <property type="match status" value="1"/>
</dbReference>
<dbReference type="RefSeq" id="WP_189466566.1">
    <property type="nucleotide sequence ID" value="NZ_BMXS01000003.1"/>
</dbReference>
<dbReference type="Pfam" id="PF00158">
    <property type="entry name" value="Sigma54_activat"/>
    <property type="match status" value="1"/>
</dbReference>
<keyword evidence="1" id="KW-0547">Nucleotide-binding</keyword>
<proteinExistence type="predicted"/>
<dbReference type="Pfam" id="PF25601">
    <property type="entry name" value="AAA_lid_14"/>
    <property type="match status" value="1"/>
</dbReference>
<protein>
    <submittedName>
        <fullName evidence="7">Sigma-54-dependent Fis family transcriptional regulator</fullName>
    </submittedName>
</protein>
<gene>
    <name evidence="7" type="ORF">GCM10007160_08620</name>
</gene>
<dbReference type="PROSITE" id="PS00676">
    <property type="entry name" value="SIGMA54_INTERACT_2"/>
    <property type="match status" value="1"/>
</dbReference>
<keyword evidence="8" id="KW-1185">Reference proteome</keyword>